<dbReference type="InterPro" id="IPR003586">
    <property type="entry name" value="Hint_dom_C"/>
</dbReference>
<dbReference type="PANTHER" id="PTHR45866">
    <property type="entry name" value="DNA GYRASE/TOPOISOMERASE SUBUNIT B"/>
    <property type="match status" value="1"/>
</dbReference>
<dbReference type="InterPro" id="IPR003594">
    <property type="entry name" value="HATPase_dom"/>
</dbReference>
<dbReference type="SUPFAM" id="SSF55874">
    <property type="entry name" value="ATPase domain of HSP90 chaperone/DNA topoisomerase II/histidine kinase"/>
    <property type="match status" value="1"/>
</dbReference>
<keyword evidence="9" id="KW-0799">Topoisomerase</keyword>
<dbReference type="EMBL" id="PFTB01000030">
    <property type="protein sequence ID" value="PJB99522.1"/>
    <property type="molecule type" value="Genomic_DNA"/>
</dbReference>
<dbReference type="SMART" id="SM00305">
    <property type="entry name" value="HintC"/>
    <property type="match status" value="1"/>
</dbReference>
<dbReference type="CDD" id="cd16928">
    <property type="entry name" value="HATPase_GyrB-like"/>
    <property type="match status" value="1"/>
</dbReference>
<dbReference type="InterPro" id="IPR002288">
    <property type="entry name" value="DNA_gyrase_B_C"/>
</dbReference>
<dbReference type="SMART" id="SM00433">
    <property type="entry name" value="TOP2c"/>
    <property type="match status" value="1"/>
</dbReference>
<dbReference type="Gene3D" id="3.40.50.670">
    <property type="match status" value="2"/>
</dbReference>
<dbReference type="Pfam" id="PF14890">
    <property type="entry name" value="Intein_splicing"/>
    <property type="match status" value="1"/>
</dbReference>
<dbReference type="InterPro" id="IPR003587">
    <property type="entry name" value="Hint_dom_N"/>
</dbReference>
<evidence type="ECO:0000256" key="1">
    <source>
        <dbReference type="ARBA" id="ARBA00000185"/>
    </source>
</evidence>
<comment type="similarity">
    <text evidence="3">Belongs to the type II topoisomerase GyrB family.</text>
</comment>
<dbReference type="GO" id="GO:0046872">
    <property type="term" value="F:metal ion binding"/>
    <property type="evidence" value="ECO:0007669"/>
    <property type="project" value="UniProtKB-KW"/>
</dbReference>
<dbReference type="SUPFAM" id="SSF56719">
    <property type="entry name" value="Type II DNA topoisomerase"/>
    <property type="match status" value="2"/>
</dbReference>
<comment type="caution">
    <text evidence="13">The sequence shown here is derived from an EMBL/GenBank/DDBJ whole genome shotgun (WGS) entry which is preliminary data.</text>
</comment>
<comment type="cofactor">
    <cofactor evidence="2">
        <name>Mg(2+)</name>
        <dbReference type="ChEBI" id="CHEBI:18420"/>
    </cofactor>
</comment>
<gene>
    <name evidence="13" type="ORF">CO077_01275</name>
</gene>
<dbReference type="PROSITE" id="PS50818">
    <property type="entry name" value="INTEIN_C_TER"/>
    <property type="match status" value="1"/>
</dbReference>
<dbReference type="Gene3D" id="2.170.16.10">
    <property type="entry name" value="Hedgehog/Intein (Hint) domain"/>
    <property type="match status" value="1"/>
</dbReference>
<evidence type="ECO:0000256" key="2">
    <source>
        <dbReference type="ARBA" id="ARBA00001946"/>
    </source>
</evidence>
<dbReference type="Gene3D" id="3.30.565.10">
    <property type="entry name" value="Histidine kinase-like ATPase, C-terminal domain"/>
    <property type="match status" value="1"/>
</dbReference>
<dbReference type="PRINTS" id="PR00418">
    <property type="entry name" value="TPI2FAMILY"/>
</dbReference>
<dbReference type="AlphaFoldDB" id="A0A2M8DN80"/>
<dbReference type="Pfam" id="PF01751">
    <property type="entry name" value="Toprim"/>
    <property type="match status" value="1"/>
</dbReference>
<dbReference type="InterPro" id="IPR000565">
    <property type="entry name" value="Topo_IIA_B"/>
</dbReference>
<evidence type="ECO:0000256" key="11">
    <source>
        <dbReference type="ARBA" id="ARBA00023235"/>
    </source>
</evidence>
<dbReference type="PROSITE" id="PS50880">
    <property type="entry name" value="TOPRIM"/>
    <property type="match status" value="1"/>
</dbReference>
<dbReference type="InterPro" id="IPR013506">
    <property type="entry name" value="Topo_IIA_bsu_dom2"/>
</dbReference>
<dbReference type="FunFam" id="3.30.230.10:FF:000005">
    <property type="entry name" value="DNA gyrase subunit B"/>
    <property type="match status" value="1"/>
</dbReference>
<evidence type="ECO:0000256" key="6">
    <source>
        <dbReference type="ARBA" id="ARBA00022741"/>
    </source>
</evidence>
<comment type="catalytic activity">
    <reaction evidence="1">
        <text>ATP-dependent breakage, passage and rejoining of double-stranded DNA.</text>
        <dbReference type="EC" id="5.6.2.2"/>
    </reaction>
</comment>
<dbReference type="Gene3D" id="3.30.230.10">
    <property type="match status" value="1"/>
</dbReference>
<dbReference type="Pfam" id="PF00204">
    <property type="entry name" value="DNA_gyraseB"/>
    <property type="match status" value="1"/>
</dbReference>
<dbReference type="EC" id="5.6.2.2" evidence="4"/>
<reference evidence="14" key="1">
    <citation type="submission" date="2017-09" db="EMBL/GenBank/DDBJ databases">
        <title>Depth-based differentiation of microbial function through sediment-hosted aquifers and enrichment of novel symbionts in the deep terrestrial subsurface.</title>
        <authorList>
            <person name="Probst A.J."/>
            <person name="Ladd B."/>
            <person name="Jarett J.K."/>
            <person name="Geller-Mcgrath D.E."/>
            <person name="Sieber C.M.K."/>
            <person name="Emerson J.B."/>
            <person name="Anantharaman K."/>
            <person name="Thomas B.C."/>
            <person name="Malmstrom R."/>
            <person name="Stieglmeier M."/>
            <person name="Klingl A."/>
            <person name="Woyke T."/>
            <person name="Ryan C.M."/>
            <person name="Banfield J.F."/>
        </authorList>
    </citation>
    <scope>NUCLEOTIDE SEQUENCE [LARGE SCALE GENOMIC DNA]</scope>
</reference>
<keyword evidence="6" id="KW-0547">Nucleotide-binding</keyword>
<dbReference type="GO" id="GO:0005524">
    <property type="term" value="F:ATP binding"/>
    <property type="evidence" value="ECO:0007669"/>
    <property type="project" value="UniProtKB-KW"/>
</dbReference>
<dbReference type="Proteomes" id="UP000228875">
    <property type="component" value="Unassembled WGS sequence"/>
</dbReference>
<evidence type="ECO:0000256" key="10">
    <source>
        <dbReference type="ARBA" id="ARBA00023125"/>
    </source>
</evidence>
<dbReference type="SMART" id="SM00306">
    <property type="entry name" value="HintN"/>
    <property type="match status" value="1"/>
</dbReference>
<dbReference type="SUPFAM" id="SSF54211">
    <property type="entry name" value="Ribosomal protein S5 domain 2-like"/>
    <property type="match status" value="1"/>
</dbReference>
<keyword evidence="5" id="KW-0479">Metal-binding</keyword>
<dbReference type="CDD" id="cd00081">
    <property type="entry name" value="Hint"/>
    <property type="match status" value="1"/>
</dbReference>
<dbReference type="PROSITE" id="PS50817">
    <property type="entry name" value="INTEIN_N_TER"/>
    <property type="match status" value="1"/>
</dbReference>
<dbReference type="InterPro" id="IPR013759">
    <property type="entry name" value="Topo_IIA_B_C"/>
</dbReference>
<sequence length="1087" mass="127025">MKKTKKSETEYTAKEIFVLRGLEPVRKRPAMYIGDTGQNGLHQLLWEVFSNSLDEAIMGYCNEIKVFLLPGNKVRVEDNGRGIPVEKHPQTKKSALETVMTYLHKGAKFGGKVYTTTTGLHGVGVAVVNALSKYLRAEVCRDGFKYFQEYSKGKPKTLVKKIGKCKNNGTIVIFESDPEIFKKIEFEQKRILNTLRQQAYLQKGLKIFFSDQREKPGHPGGYPNYTFYFEGGIVSYLKYLIKGVNLIHPNIFYGSGEKNGVLVESAFCYTDEYECYEESFANNVFTQDGGTHLTGFRTALTRTFNDYARKNNLLKESDENLSGEDIREGLTAVAAIKIKEPQFEGQTKRKLGNPEAKTAVEQAVSESLSDFLERNPQDAKIIIEKCVLSQKARKAAKAAKETVLRRGILEGLALPGKLADCISRKPEEGELFIVEGESAGGCFFGNTKVALVDGRNLTFKELIKENKKGKKNYCYTIKKDGRIGIGLIRNPRKTRKNVKVIKIILNNTEKIICTLDHLFMLRNGRYKKAEDLTSRDSLMPLYRRYSKIKDGFKIDGYEIVYDQKSCKWIYTHSLADEYNLKNGKYTADKKSCIHHIDFNKLNNNPNNVTRMNKIRHFYYHGKIARQNLFREDVQEKIRKFHQSKEFREKVRATMLKPEMREILSKRAKKQWEDEEYKQYMIQKFLEFYKSNKKYQEKNNRILNENQKRYWSNPENRRRWAKKVKEYFDKHPEKRKELSLKAKKQWQDKDLLKWRSQKTKEQWTPEFRLKRKKSYNQTYREKAVKLMRGIFEKYEKFDKEKYNQERLKLQDKSLLRFDTICQRFFDNNEARLKEAVLNYNHRIKKIIKLKKRMDVYDFEIEDTHNFALASGIFVHNSSRQARDRHFQAILPLRGKILNVERARLDKILASKEIKSLIIALGTAVAEDFNLEKLRYHRIILMADGDVDGRHIVTLLLTLFYRYFKPIIEAGYLYIAQPPLYRIQAGKMIEYAYTEDDKAEILDSLKKEKRPTKGGYPGISIQRYKGLGEMNPEELWSTTINPENRVLLKVKIEDAKEADRIFDTLMGEEVLPRKKFIQTYAKKAKNLDI</sequence>
<keyword evidence="7" id="KW-0067">ATP-binding</keyword>
<name>A0A2M8DN80_9BACT</name>
<dbReference type="InterPro" id="IPR013760">
    <property type="entry name" value="Topo_IIA-like_dom_sf"/>
</dbReference>
<dbReference type="CDD" id="cd00822">
    <property type="entry name" value="TopoII_Trans_DNA_gyrase"/>
    <property type="match status" value="1"/>
</dbReference>
<dbReference type="GO" id="GO:0006265">
    <property type="term" value="P:DNA topological change"/>
    <property type="evidence" value="ECO:0007669"/>
    <property type="project" value="InterPro"/>
</dbReference>
<dbReference type="Pfam" id="PF00986">
    <property type="entry name" value="DNA_gyraseB_C"/>
    <property type="match status" value="1"/>
</dbReference>
<accession>A0A2M8DN80</accession>
<evidence type="ECO:0000256" key="8">
    <source>
        <dbReference type="ARBA" id="ARBA00022842"/>
    </source>
</evidence>
<dbReference type="NCBIfam" id="TIGR01445">
    <property type="entry name" value="intein_Nterm"/>
    <property type="match status" value="1"/>
</dbReference>
<dbReference type="InterPro" id="IPR014721">
    <property type="entry name" value="Ribsml_uS5_D2-typ_fold_subgr"/>
</dbReference>
<dbReference type="GO" id="GO:0016539">
    <property type="term" value="P:intein-mediated protein splicing"/>
    <property type="evidence" value="ECO:0007669"/>
    <property type="project" value="InterPro"/>
</dbReference>
<evidence type="ECO:0000259" key="12">
    <source>
        <dbReference type="PROSITE" id="PS50880"/>
    </source>
</evidence>
<dbReference type="SMART" id="SM00387">
    <property type="entry name" value="HATPase_c"/>
    <property type="match status" value="1"/>
</dbReference>
<dbReference type="InterPro" id="IPR036890">
    <property type="entry name" value="HATPase_C_sf"/>
</dbReference>
<evidence type="ECO:0000256" key="4">
    <source>
        <dbReference type="ARBA" id="ARBA00012895"/>
    </source>
</evidence>
<dbReference type="PRINTS" id="PR01159">
    <property type="entry name" value="DNAGYRASEB"/>
</dbReference>
<evidence type="ECO:0000313" key="13">
    <source>
        <dbReference type="EMBL" id="PJB99522.1"/>
    </source>
</evidence>
<dbReference type="InterPro" id="IPR030934">
    <property type="entry name" value="Intein_C"/>
</dbReference>
<dbReference type="InterPro" id="IPR036844">
    <property type="entry name" value="Hint_dom_sf"/>
</dbReference>
<keyword evidence="11" id="KW-0413">Isomerase</keyword>
<protein>
    <recommendedName>
        <fullName evidence="4">DNA topoisomerase (ATP-hydrolyzing)</fullName>
        <ecNumber evidence="4">5.6.2.2</ecNumber>
    </recommendedName>
</protein>
<dbReference type="InterPro" id="IPR006141">
    <property type="entry name" value="Intein_N"/>
</dbReference>
<evidence type="ECO:0000256" key="9">
    <source>
        <dbReference type="ARBA" id="ARBA00023029"/>
    </source>
</evidence>
<dbReference type="NCBIfam" id="TIGR01443">
    <property type="entry name" value="intein_Cterm"/>
    <property type="match status" value="1"/>
</dbReference>
<organism evidence="13 14">
    <name type="scientific">Candidatus Nealsonbacteria bacterium CG_4_9_14_0_8_um_filter_35_12</name>
    <dbReference type="NCBI Taxonomy" id="1974692"/>
    <lineage>
        <taxon>Bacteria</taxon>
        <taxon>Candidatus Nealsoniibacteriota</taxon>
    </lineage>
</organism>
<keyword evidence="10" id="KW-0238">DNA-binding</keyword>
<dbReference type="InterPro" id="IPR006171">
    <property type="entry name" value="TOPRIM_dom"/>
</dbReference>
<keyword evidence="8" id="KW-0460">Magnesium</keyword>
<dbReference type="InterPro" id="IPR020568">
    <property type="entry name" value="Ribosomal_Su5_D2-typ_SF"/>
</dbReference>
<evidence type="ECO:0000256" key="3">
    <source>
        <dbReference type="ARBA" id="ARBA00010708"/>
    </source>
</evidence>
<evidence type="ECO:0000313" key="14">
    <source>
        <dbReference type="Proteomes" id="UP000228875"/>
    </source>
</evidence>
<evidence type="ECO:0000256" key="5">
    <source>
        <dbReference type="ARBA" id="ARBA00022723"/>
    </source>
</evidence>
<proteinExistence type="inferred from homology"/>
<dbReference type="GO" id="GO:0003677">
    <property type="term" value="F:DNA binding"/>
    <property type="evidence" value="ECO:0007669"/>
    <property type="project" value="UniProtKB-KW"/>
</dbReference>
<dbReference type="SUPFAM" id="SSF51294">
    <property type="entry name" value="Hedgehog/intein (Hint) domain"/>
    <property type="match status" value="1"/>
</dbReference>
<evidence type="ECO:0000256" key="7">
    <source>
        <dbReference type="ARBA" id="ARBA00022840"/>
    </source>
</evidence>
<dbReference type="PANTHER" id="PTHR45866:SF1">
    <property type="entry name" value="DNA GYRASE SUBUNIT B, MITOCHONDRIAL"/>
    <property type="match status" value="1"/>
</dbReference>
<dbReference type="GO" id="GO:0003918">
    <property type="term" value="F:DNA topoisomerase type II (double strand cut, ATP-hydrolyzing) activity"/>
    <property type="evidence" value="ECO:0007669"/>
    <property type="project" value="UniProtKB-EC"/>
</dbReference>
<dbReference type="InterPro" id="IPR001241">
    <property type="entry name" value="Topo_IIA"/>
</dbReference>
<feature type="domain" description="Toprim" evidence="12">
    <location>
        <begin position="893"/>
        <end position="977"/>
    </location>
</feature>
<dbReference type="Pfam" id="PF02518">
    <property type="entry name" value="HATPase_c"/>
    <property type="match status" value="1"/>
</dbReference>